<dbReference type="CDD" id="cd00038">
    <property type="entry name" value="CAP_ED"/>
    <property type="match status" value="1"/>
</dbReference>
<protein>
    <submittedName>
        <fullName evidence="2">cAMP-binding domain of CRP or a regulatory subunit of cAMP-dependent protein kinases</fullName>
    </submittedName>
</protein>
<keyword evidence="3" id="KW-1185">Reference proteome</keyword>
<dbReference type="InterPro" id="IPR014710">
    <property type="entry name" value="RmlC-like_jellyroll"/>
</dbReference>
<evidence type="ECO:0000259" key="1">
    <source>
        <dbReference type="PROSITE" id="PS50042"/>
    </source>
</evidence>
<dbReference type="Pfam" id="PF00027">
    <property type="entry name" value="cNMP_binding"/>
    <property type="match status" value="1"/>
</dbReference>
<dbReference type="AlphaFoldDB" id="A0A1H8N2U1"/>
<dbReference type="SUPFAM" id="SSF51206">
    <property type="entry name" value="cAMP-binding domain-like"/>
    <property type="match status" value="1"/>
</dbReference>
<organism evidence="2 3">
    <name type="scientific">Flavobacterium sinopsychrotolerans</name>
    <dbReference type="NCBI Taxonomy" id="604089"/>
    <lineage>
        <taxon>Bacteria</taxon>
        <taxon>Pseudomonadati</taxon>
        <taxon>Bacteroidota</taxon>
        <taxon>Flavobacteriia</taxon>
        <taxon>Flavobacteriales</taxon>
        <taxon>Flavobacteriaceae</taxon>
        <taxon>Flavobacterium</taxon>
    </lineage>
</organism>
<dbReference type="InterPro" id="IPR018490">
    <property type="entry name" value="cNMP-bd_dom_sf"/>
</dbReference>
<dbReference type="InterPro" id="IPR000595">
    <property type="entry name" value="cNMP-bd_dom"/>
</dbReference>
<dbReference type="OrthoDB" id="1092431at2"/>
<dbReference type="Proteomes" id="UP000198657">
    <property type="component" value="Unassembled WGS sequence"/>
</dbReference>
<accession>A0A1H8N2U1</accession>
<dbReference type="Gene3D" id="2.60.120.10">
    <property type="entry name" value="Jelly Rolls"/>
    <property type="match status" value="1"/>
</dbReference>
<evidence type="ECO:0000313" key="2">
    <source>
        <dbReference type="EMBL" id="SEO23778.1"/>
    </source>
</evidence>
<sequence>MLDSFKTYFQSKTNLTDEQFLSITDTLQSKKVEKGTVLLHQGDICQHSFFVSKGLLRSYTIDENGKEHIIQFAAENWIISDRSSSYFNEPSELFIDAIEDTEIVFIDKKFINAAAEISISFREQDNTALHNHIRQLQKRVNLLLGATAEQRYLDFITIYASLTLRIPQWMIASYLGITPETLSRVRKELAKRNFKPY</sequence>
<keyword evidence="2" id="KW-0808">Transferase</keyword>
<dbReference type="GO" id="GO:0016301">
    <property type="term" value="F:kinase activity"/>
    <property type="evidence" value="ECO:0007669"/>
    <property type="project" value="UniProtKB-KW"/>
</dbReference>
<dbReference type="STRING" id="604089.SAMN04487942_2172"/>
<gene>
    <name evidence="2" type="ORF">SAMN04487942_2172</name>
</gene>
<dbReference type="PROSITE" id="PS50042">
    <property type="entry name" value="CNMP_BINDING_3"/>
    <property type="match status" value="1"/>
</dbReference>
<feature type="domain" description="Cyclic nucleotide-binding" evidence="1">
    <location>
        <begin position="14"/>
        <end position="109"/>
    </location>
</feature>
<name>A0A1H8N2U1_9FLAO</name>
<keyword evidence="2" id="KW-0418">Kinase</keyword>
<reference evidence="3" key="1">
    <citation type="submission" date="2016-10" db="EMBL/GenBank/DDBJ databases">
        <authorList>
            <person name="Varghese N."/>
            <person name="Submissions S."/>
        </authorList>
    </citation>
    <scope>NUCLEOTIDE SEQUENCE [LARGE SCALE GENOMIC DNA]</scope>
    <source>
        <strain evidence="3">CGMCC 1.8704</strain>
    </source>
</reference>
<evidence type="ECO:0000313" key="3">
    <source>
        <dbReference type="Proteomes" id="UP000198657"/>
    </source>
</evidence>
<proteinExistence type="predicted"/>
<dbReference type="EMBL" id="FODN01000004">
    <property type="protein sequence ID" value="SEO23778.1"/>
    <property type="molecule type" value="Genomic_DNA"/>
</dbReference>